<sequence length="472" mass="52229">MATEIPASITTPDAVETRLGTLRFFDGLPDEATVQTVYDNLDFQRAVQAFLLAMPCAPHHALRAGFRTFGPDNRTVLIAETLLDSRTLLHGANTETIYNLGWLDTHGGPLVIEVPPRVLGFVNDFWGRFVVDIGNAGPDKGQGGKYLLLPPDYTGEIPEGYFVLHSRTYGNLLTFRGFIVDGDLRPAVENTKRHYRAYPLAEAAEPPATTFVNISGEAFTVIHPTDASFYEALAEVVHEEPLDAIDPETRGLLAAIGIRKDQPFAPDPRMRGILTEAASVGNATARTLAFSTRNEEGYYYPNSAWQIGWIGDYEFSPGGVLDIDARTYLFYLGWGISPSMTIKMVGIGSQYAWSCRDGAGHYLDGGKAYRLHLPPDVPAKDFWSAIVYDPQTRSLLQTDQQFPSLSSQKPDIAVNPDGSVDIFFGPEPPAGGKEPNWIQTIPGKGWWIILRIYGPLEPWFDQTWRPGEIEMM</sequence>
<dbReference type="InterPro" id="IPR010621">
    <property type="entry name" value="DUF1214"/>
</dbReference>
<feature type="domain" description="DUF1214" evidence="1">
    <location>
        <begin position="350"/>
        <end position="456"/>
    </location>
</feature>
<name>A0A0M9WQI9_RHORH</name>
<dbReference type="Pfam" id="PF06742">
    <property type="entry name" value="DUF1214"/>
    <property type="match status" value="1"/>
</dbReference>
<gene>
    <name evidence="3" type="ORF">Z051_02855</name>
</gene>
<accession>A0A0M9WQI9</accession>
<reference evidence="3 4" key="1">
    <citation type="journal article" date="2015" name="Genome Announc.">
        <title>Draft Genome Sequence of Rhodococcus rhodochrous Strain KG-21, a Soil Isolate from Oil Fields of Krishna-Godavari Basin, India.</title>
        <authorList>
            <person name="Dawar C."/>
            <person name="Aggarwal R.K."/>
        </authorList>
    </citation>
    <scope>NUCLEOTIDE SEQUENCE [LARGE SCALE GENOMIC DNA]</scope>
    <source>
        <strain evidence="3 4">KG-21</strain>
    </source>
</reference>
<dbReference type="InterPro" id="IPR037049">
    <property type="entry name" value="DUF1214_C_sf"/>
</dbReference>
<dbReference type="SUPFAM" id="SSF160935">
    <property type="entry name" value="VPA0735-like"/>
    <property type="match status" value="1"/>
</dbReference>
<evidence type="ECO:0000259" key="2">
    <source>
        <dbReference type="Pfam" id="PF06863"/>
    </source>
</evidence>
<dbReference type="EMBL" id="AZYO01000003">
    <property type="protein sequence ID" value="KOS57803.1"/>
    <property type="molecule type" value="Genomic_DNA"/>
</dbReference>
<evidence type="ECO:0000313" key="3">
    <source>
        <dbReference type="EMBL" id="KOS57803.1"/>
    </source>
</evidence>
<proteinExistence type="predicted"/>
<evidence type="ECO:0000313" key="4">
    <source>
        <dbReference type="Proteomes" id="UP000037712"/>
    </source>
</evidence>
<dbReference type="InterPro" id="IPR037050">
    <property type="entry name" value="DUF1254_sf"/>
</dbReference>
<dbReference type="PANTHER" id="PTHR36509">
    <property type="entry name" value="BLL3101 PROTEIN"/>
    <property type="match status" value="1"/>
</dbReference>
<dbReference type="PATRIC" id="fig|1441923.3.peg.618"/>
<dbReference type="Gene3D" id="2.60.40.1610">
    <property type="entry name" value="Domain of unknown function DUF1254"/>
    <property type="match status" value="1"/>
</dbReference>
<protein>
    <submittedName>
        <fullName evidence="3">Signal peptide protein</fullName>
    </submittedName>
</protein>
<dbReference type="Proteomes" id="UP000037712">
    <property type="component" value="Unassembled WGS sequence"/>
</dbReference>
<dbReference type="InterPro" id="IPR010679">
    <property type="entry name" value="DUF1254"/>
</dbReference>
<dbReference type="Gene3D" id="2.60.120.600">
    <property type="entry name" value="Domain of unknown function DUF1214, C-terminal domain"/>
    <property type="match status" value="1"/>
</dbReference>
<dbReference type="PANTHER" id="PTHR36509:SF3">
    <property type="entry name" value="SIGNAL PEPTIDE PROTEIN"/>
    <property type="match status" value="1"/>
</dbReference>
<dbReference type="Gene3D" id="1.10.3360.10">
    <property type="entry name" value="VPA0735-like domain"/>
    <property type="match status" value="1"/>
</dbReference>
<feature type="domain" description="DUF1254" evidence="2">
    <location>
        <begin position="86"/>
        <end position="199"/>
    </location>
</feature>
<dbReference type="Pfam" id="PF06863">
    <property type="entry name" value="DUF1254"/>
    <property type="match status" value="1"/>
</dbReference>
<dbReference type="AlphaFoldDB" id="A0A0M9WQI9"/>
<comment type="caution">
    <text evidence="3">The sequence shown here is derived from an EMBL/GenBank/DDBJ whole genome shotgun (WGS) entry which is preliminary data.</text>
</comment>
<reference evidence="4" key="2">
    <citation type="submission" date="2015-01" db="EMBL/GenBank/DDBJ databases">
        <title>Draft genome sequence of potential hydrocarbon metabolising strain of Rhodococcus rhodochrous.</title>
        <authorList>
            <person name="Aggarwal R.K."/>
            <person name="Dawar C."/>
        </authorList>
    </citation>
    <scope>NUCLEOTIDE SEQUENCE [LARGE SCALE GENOMIC DNA]</scope>
    <source>
        <strain evidence="4">KG-21</strain>
    </source>
</reference>
<evidence type="ECO:0000259" key="1">
    <source>
        <dbReference type="Pfam" id="PF06742"/>
    </source>
</evidence>
<organism evidence="3 4">
    <name type="scientific">Rhodococcus rhodochrous KG-21</name>
    <dbReference type="NCBI Taxonomy" id="1441923"/>
    <lineage>
        <taxon>Bacteria</taxon>
        <taxon>Bacillati</taxon>
        <taxon>Actinomycetota</taxon>
        <taxon>Actinomycetes</taxon>
        <taxon>Mycobacteriales</taxon>
        <taxon>Nocardiaceae</taxon>
        <taxon>Rhodococcus</taxon>
    </lineage>
</organism>